<evidence type="ECO:0000259" key="2">
    <source>
        <dbReference type="SMART" id="SM00233"/>
    </source>
</evidence>
<feature type="compositionally biased region" description="Polar residues" evidence="1">
    <location>
        <begin position="186"/>
        <end position="210"/>
    </location>
</feature>
<evidence type="ECO:0000313" key="3">
    <source>
        <dbReference type="EMBL" id="RUS72446.1"/>
    </source>
</evidence>
<gene>
    <name evidence="3" type="ORF">EGW08_019792</name>
</gene>
<dbReference type="SMART" id="SM00233">
    <property type="entry name" value="PH"/>
    <property type="match status" value="1"/>
</dbReference>
<dbReference type="Gene3D" id="2.30.29.30">
    <property type="entry name" value="Pleckstrin-homology domain (PH domain)/Phosphotyrosine-binding domain (PTB)"/>
    <property type="match status" value="1"/>
</dbReference>
<evidence type="ECO:0000313" key="4">
    <source>
        <dbReference type="Proteomes" id="UP000271974"/>
    </source>
</evidence>
<proteinExistence type="predicted"/>
<dbReference type="SUPFAM" id="SSF50729">
    <property type="entry name" value="PH domain-like"/>
    <property type="match status" value="1"/>
</dbReference>
<dbReference type="AlphaFoldDB" id="A0A3S1B167"/>
<dbReference type="CDD" id="cd00821">
    <property type="entry name" value="PH"/>
    <property type="match status" value="1"/>
</dbReference>
<protein>
    <recommendedName>
        <fullName evidence="2">PH domain-containing protein</fullName>
    </recommendedName>
</protein>
<dbReference type="Proteomes" id="UP000271974">
    <property type="component" value="Unassembled WGS sequence"/>
</dbReference>
<dbReference type="InterPro" id="IPR011993">
    <property type="entry name" value="PH-like_dom_sf"/>
</dbReference>
<reference evidence="3 4" key="1">
    <citation type="submission" date="2019-01" db="EMBL/GenBank/DDBJ databases">
        <title>A draft genome assembly of the solar-powered sea slug Elysia chlorotica.</title>
        <authorList>
            <person name="Cai H."/>
            <person name="Li Q."/>
            <person name="Fang X."/>
            <person name="Li J."/>
            <person name="Curtis N.E."/>
            <person name="Altenburger A."/>
            <person name="Shibata T."/>
            <person name="Feng M."/>
            <person name="Maeda T."/>
            <person name="Schwartz J.A."/>
            <person name="Shigenobu S."/>
            <person name="Lundholm N."/>
            <person name="Nishiyama T."/>
            <person name="Yang H."/>
            <person name="Hasebe M."/>
            <person name="Li S."/>
            <person name="Pierce S.K."/>
            <person name="Wang J."/>
        </authorList>
    </citation>
    <scope>NUCLEOTIDE SEQUENCE [LARGE SCALE GENOMIC DNA]</scope>
    <source>
        <strain evidence="3">EC2010</strain>
        <tissue evidence="3">Whole organism of an adult</tissue>
    </source>
</reference>
<keyword evidence="4" id="KW-1185">Reference proteome</keyword>
<feature type="compositionally biased region" description="Polar residues" evidence="1">
    <location>
        <begin position="246"/>
        <end position="283"/>
    </location>
</feature>
<dbReference type="OrthoDB" id="6072805at2759"/>
<feature type="compositionally biased region" description="Acidic residues" evidence="1">
    <location>
        <begin position="288"/>
        <end position="299"/>
    </location>
</feature>
<evidence type="ECO:0000256" key="1">
    <source>
        <dbReference type="SAM" id="MobiDB-lite"/>
    </source>
</evidence>
<comment type="caution">
    <text evidence="3">The sequence shown here is derived from an EMBL/GenBank/DDBJ whole genome shotgun (WGS) entry which is preliminary data.</text>
</comment>
<feature type="domain" description="PH" evidence="2">
    <location>
        <begin position="16"/>
        <end position="107"/>
    </location>
</feature>
<sequence length="376" mass="41792">MDDNTYCRASEIYVNPDIEGYLSEKKLMRNVKTWCSLQGSTLYLQKSQGGVIQTVDLASEVQNVRALPDSPLQFEITSKKGKNTFICPSAEICTDWVTALSKAMSMKSNGTGRSVFHGYTPDELTEYAMPSDDTNIEQKPNEELPSGTEYEDVTLRDTGQSTEGNSENRTSIRPPLPPMQSRLAKASQQQEEYYVEPSNTTQSDDQGVYSEVSSIVPSQDVEYTDGLTPQQNNNDAQHEEELLYSEGSSDPSPNELSSQESVTLRSRNSLVSRNIPTITTTAPAENGLVDDEDEVDDGRESDAFGELEQALSSQDTPDLDLKCPLKEEDYLPVKDLHVFLANNSGLLNGVSYRRMLRDTDEDPFASIKVFLKEIQS</sequence>
<feature type="region of interest" description="Disordered" evidence="1">
    <location>
        <begin position="128"/>
        <end position="210"/>
    </location>
</feature>
<dbReference type="EMBL" id="RQTK01001066">
    <property type="protein sequence ID" value="RUS72446.1"/>
    <property type="molecule type" value="Genomic_DNA"/>
</dbReference>
<organism evidence="3 4">
    <name type="scientific">Elysia chlorotica</name>
    <name type="common">Eastern emerald elysia</name>
    <name type="synonym">Sea slug</name>
    <dbReference type="NCBI Taxonomy" id="188477"/>
    <lineage>
        <taxon>Eukaryota</taxon>
        <taxon>Metazoa</taxon>
        <taxon>Spiralia</taxon>
        <taxon>Lophotrochozoa</taxon>
        <taxon>Mollusca</taxon>
        <taxon>Gastropoda</taxon>
        <taxon>Heterobranchia</taxon>
        <taxon>Euthyneura</taxon>
        <taxon>Panpulmonata</taxon>
        <taxon>Sacoglossa</taxon>
        <taxon>Placobranchoidea</taxon>
        <taxon>Plakobranchidae</taxon>
        <taxon>Elysia</taxon>
    </lineage>
</organism>
<feature type="region of interest" description="Disordered" evidence="1">
    <location>
        <begin position="223"/>
        <end position="299"/>
    </location>
</feature>
<dbReference type="InterPro" id="IPR001849">
    <property type="entry name" value="PH_domain"/>
</dbReference>
<feature type="compositionally biased region" description="Polar residues" evidence="1">
    <location>
        <begin position="157"/>
        <end position="171"/>
    </location>
</feature>
<name>A0A3S1B167_ELYCH</name>
<accession>A0A3S1B167</accession>